<keyword evidence="17" id="KW-1185">Reference proteome</keyword>
<evidence type="ECO:0000256" key="4">
    <source>
        <dbReference type="ARBA" id="ARBA00010617"/>
    </source>
</evidence>
<evidence type="ECO:0000256" key="13">
    <source>
        <dbReference type="ARBA" id="ARBA00023180"/>
    </source>
</evidence>
<dbReference type="PANTHER" id="PTHR46300">
    <property type="entry name" value="P450, PUTATIVE (EUROFUNG)-RELATED-RELATED"/>
    <property type="match status" value="1"/>
</dbReference>
<dbReference type="PANTHER" id="PTHR46300:SF2">
    <property type="entry name" value="CYTOCHROME P450 MONOOXYGENASE ALNH-RELATED"/>
    <property type="match status" value="1"/>
</dbReference>
<dbReference type="AlphaFoldDB" id="A0A8H5HF63"/>
<keyword evidence="10 14" id="KW-0408">Iron</keyword>
<dbReference type="PROSITE" id="PS00086">
    <property type="entry name" value="CYTOCHROME_P450"/>
    <property type="match status" value="1"/>
</dbReference>
<evidence type="ECO:0000256" key="14">
    <source>
        <dbReference type="PIRSR" id="PIRSR602401-1"/>
    </source>
</evidence>
<evidence type="ECO:0000313" key="16">
    <source>
        <dbReference type="EMBL" id="KAF5382001.1"/>
    </source>
</evidence>
<proteinExistence type="inferred from homology"/>
<dbReference type="Pfam" id="PF00067">
    <property type="entry name" value="p450"/>
    <property type="match status" value="1"/>
</dbReference>
<dbReference type="CDD" id="cd11065">
    <property type="entry name" value="CYP64-like"/>
    <property type="match status" value="1"/>
</dbReference>
<sequence length="520" mass="57908">MSGFPSISETTSSVGGPLVLGLLLSTCLAIAYGRRRRNLPPGPTPIPIFGNALQIPTEKTWLYFKSLSEKYGPIIRLRIAGTEVVVLDDIEDVEELLVKRSGNYSSRQQVVYGAKYRSNNKRLVLLPYGLEMKKQRAAIFQMLNARVVGGYEEIQERGSMKLLSDILDNPSKAYINVKWFTAETLMTLVYGKEFQADGEDLKTLLHILETFVQDIHPARHLVDTFPVLDYLPNFLAPWRAHAIKKYEVDSGFYGRLLNDVKTVMDNGGDLECFAARLWEGVGKLGLDEISMAFVAGSTLEAGTDNTAGSILWFIEAMMLYPDVLKKAQAELDSVLGPQGYAAPGFQHLEQLPYCVALTKEVFRWMPVAPVGGPRQTMKDDVYKGYIIPAGTTVFANVWSIHHNEFLYPDSFNFKPERFLPKDGATLGPESLNEGHYGFGFGRRTCPGQYLASKSVWIAIVRLLWAFDITAPLDANGKPVLPDPKACRNGVTAEPDHYEAVIKPRSEMHIQTIKSSFGLKA</sequence>
<dbReference type="InterPro" id="IPR001128">
    <property type="entry name" value="Cyt_P450"/>
</dbReference>
<dbReference type="GO" id="GO:0004497">
    <property type="term" value="F:monooxygenase activity"/>
    <property type="evidence" value="ECO:0007669"/>
    <property type="project" value="UniProtKB-KW"/>
</dbReference>
<evidence type="ECO:0000256" key="7">
    <source>
        <dbReference type="ARBA" id="ARBA00022723"/>
    </source>
</evidence>
<gene>
    <name evidence="16" type="ORF">D9615_004342</name>
</gene>
<feature type="binding site" description="axial binding residue" evidence="14">
    <location>
        <position position="445"/>
    </location>
    <ligand>
        <name>heme</name>
        <dbReference type="ChEBI" id="CHEBI:30413"/>
    </ligand>
    <ligandPart>
        <name>Fe</name>
        <dbReference type="ChEBI" id="CHEBI:18248"/>
    </ligandPart>
</feature>
<comment type="caution">
    <text evidence="16">The sequence shown here is derived from an EMBL/GenBank/DDBJ whole genome shotgun (WGS) entry which is preliminary data.</text>
</comment>
<keyword evidence="8" id="KW-1133">Transmembrane helix</keyword>
<evidence type="ECO:0000256" key="3">
    <source>
        <dbReference type="ARBA" id="ARBA00005179"/>
    </source>
</evidence>
<keyword evidence="13" id="KW-0325">Glycoprotein</keyword>
<dbReference type="Proteomes" id="UP000565441">
    <property type="component" value="Unassembled WGS sequence"/>
</dbReference>
<evidence type="ECO:0000256" key="6">
    <source>
        <dbReference type="ARBA" id="ARBA00022692"/>
    </source>
</evidence>
<evidence type="ECO:0000256" key="15">
    <source>
        <dbReference type="RuleBase" id="RU000461"/>
    </source>
</evidence>
<keyword evidence="7 14" id="KW-0479">Metal-binding</keyword>
<evidence type="ECO:0000256" key="8">
    <source>
        <dbReference type="ARBA" id="ARBA00022989"/>
    </source>
</evidence>
<dbReference type="InterPro" id="IPR017972">
    <property type="entry name" value="Cyt_P450_CS"/>
</dbReference>
<comment type="pathway">
    <text evidence="3">Secondary metabolite biosynthesis.</text>
</comment>
<evidence type="ECO:0000313" key="17">
    <source>
        <dbReference type="Proteomes" id="UP000565441"/>
    </source>
</evidence>
<dbReference type="PRINTS" id="PR00463">
    <property type="entry name" value="EP450I"/>
</dbReference>
<dbReference type="GO" id="GO:0005506">
    <property type="term" value="F:iron ion binding"/>
    <property type="evidence" value="ECO:0007669"/>
    <property type="project" value="InterPro"/>
</dbReference>
<evidence type="ECO:0008006" key="18">
    <source>
        <dbReference type="Google" id="ProtNLM"/>
    </source>
</evidence>
<dbReference type="InterPro" id="IPR050364">
    <property type="entry name" value="Cytochrome_P450_fung"/>
</dbReference>
<keyword evidence="5 14" id="KW-0349">Heme</keyword>
<dbReference type="SUPFAM" id="SSF48264">
    <property type="entry name" value="Cytochrome P450"/>
    <property type="match status" value="1"/>
</dbReference>
<dbReference type="EMBL" id="JAACJP010000009">
    <property type="protein sequence ID" value="KAF5382001.1"/>
    <property type="molecule type" value="Genomic_DNA"/>
</dbReference>
<dbReference type="PRINTS" id="PR00385">
    <property type="entry name" value="P450"/>
</dbReference>
<dbReference type="GO" id="GO:0016705">
    <property type="term" value="F:oxidoreductase activity, acting on paired donors, with incorporation or reduction of molecular oxygen"/>
    <property type="evidence" value="ECO:0007669"/>
    <property type="project" value="InterPro"/>
</dbReference>
<comment type="cofactor">
    <cofactor evidence="1 14">
        <name>heme</name>
        <dbReference type="ChEBI" id="CHEBI:30413"/>
    </cofactor>
</comment>
<name>A0A8H5HF63_9AGAR</name>
<protein>
    <recommendedName>
        <fullName evidence="18">Cytochrome P450</fullName>
    </recommendedName>
</protein>
<comment type="subcellular location">
    <subcellularLocation>
        <location evidence="2">Membrane</location>
        <topology evidence="2">Single-pass membrane protein</topology>
    </subcellularLocation>
</comment>
<dbReference type="InterPro" id="IPR002401">
    <property type="entry name" value="Cyt_P450_E_grp-I"/>
</dbReference>
<keyword evidence="11 15" id="KW-0503">Monooxygenase</keyword>
<keyword evidence="9 15" id="KW-0560">Oxidoreductase</keyword>
<accession>A0A8H5HF63</accession>
<dbReference type="Gene3D" id="1.10.630.10">
    <property type="entry name" value="Cytochrome P450"/>
    <property type="match status" value="1"/>
</dbReference>
<comment type="similarity">
    <text evidence="4 15">Belongs to the cytochrome P450 family.</text>
</comment>
<evidence type="ECO:0000256" key="11">
    <source>
        <dbReference type="ARBA" id="ARBA00023033"/>
    </source>
</evidence>
<dbReference type="GO" id="GO:0020037">
    <property type="term" value="F:heme binding"/>
    <property type="evidence" value="ECO:0007669"/>
    <property type="project" value="InterPro"/>
</dbReference>
<keyword evidence="6" id="KW-0812">Transmembrane</keyword>
<reference evidence="16 17" key="1">
    <citation type="journal article" date="2020" name="ISME J.">
        <title>Uncovering the hidden diversity of litter-decomposition mechanisms in mushroom-forming fungi.</title>
        <authorList>
            <person name="Floudas D."/>
            <person name="Bentzer J."/>
            <person name="Ahren D."/>
            <person name="Johansson T."/>
            <person name="Persson P."/>
            <person name="Tunlid A."/>
        </authorList>
    </citation>
    <scope>NUCLEOTIDE SEQUENCE [LARGE SCALE GENOMIC DNA]</scope>
    <source>
        <strain evidence="16 17">CBS 661.87</strain>
    </source>
</reference>
<evidence type="ECO:0000256" key="1">
    <source>
        <dbReference type="ARBA" id="ARBA00001971"/>
    </source>
</evidence>
<evidence type="ECO:0000256" key="5">
    <source>
        <dbReference type="ARBA" id="ARBA00022617"/>
    </source>
</evidence>
<organism evidence="16 17">
    <name type="scientific">Tricholomella constricta</name>
    <dbReference type="NCBI Taxonomy" id="117010"/>
    <lineage>
        <taxon>Eukaryota</taxon>
        <taxon>Fungi</taxon>
        <taxon>Dikarya</taxon>
        <taxon>Basidiomycota</taxon>
        <taxon>Agaricomycotina</taxon>
        <taxon>Agaricomycetes</taxon>
        <taxon>Agaricomycetidae</taxon>
        <taxon>Agaricales</taxon>
        <taxon>Tricholomatineae</taxon>
        <taxon>Lyophyllaceae</taxon>
        <taxon>Tricholomella</taxon>
    </lineage>
</organism>
<evidence type="ECO:0000256" key="9">
    <source>
        <dbReference type="ARBA" id="ARBA00023002"/>
    </source>
</evidence>
<dbReference type="InterPro" id="IPR036396">
    <property type="entry name" value="Cyt_P450_sf"/>
</dbReference>
<evidence type="ECO:0000256" key="12">
    <source>
        <dbReference type="ARBA" id="ARBA00023136"/>
    </source>
</evidence>
<dbReference type="OrthoDB" id="2789670at2759"/>
<keyword evidence="12" id="KW-0472">Membrane</keyword>
<evidence type="ECO:0000256" key="2">
    <source>
        <dbReference type="ARBA" id="ARBA00004167"/>
    </source>
</evidence>
<dbReference type="GO" id="GO:0016020">
    <property type="term" value="C:membrane"/>
    <property type="evidence" value="ECO:0007669"/>
    <property type="project" value="UniProtKB-SubCell"/>
</dbReference>
<evidence type="ECO:0000256" key="10">
    <source>
        <dbReference type="ARBA" id="ARBA00023004"/>
    </source>
</evidence>